<gene>
    <name evidence="2" type="ORF">POVCU1_005910</name>
</gene>
<feature type="compositionally biased region" description="Acidic residues" evidence="1">
    <location>
        <begin position="29"/>
        <end position="74"/>
    </location>
</feature>
<protein>
    <submittedName>
        <fullName evidence="2">Uncharacterized protein</fullName>
    </submittedName>
</protein>
<evidence type="ECO:0000313" key="2">
    <source>
        <dbReference type="EMBL" id="SBS81609.1"/>
    </source>
</evidence>
<proteinExistence type="predicted"/>
<feature type="region of interest" description="Disordered" evidence="1">
    <location>
        <begin position="1"/>
        <end position="74"/>
    </location>
</feature>
<sequence length="264" mass="30361">MSNVSENIDDFDQESDDEYFQVKKKCEEYSEDEEDGEGEDGEGGDDGEEEDDEGEAEEAEEVEEAEEAEEDELNEFNMYNEKIEEDIFNENNLLHSIKTREVLEQEILVLFSNMLKKETILNKEVKSNISVDLEPFKGDNIAEVAHKEVKESEKNNLKIKNKEVYDFICSKMSLNSKGSGGDGRGGNDRGGDDRGGDRRSGKREDKSVGIIHTGRRRSEEVSILQSKSIQQMEKEHYILDTNVVHILKDINTYLKREREYINRK</sequence>
<organism evidence="2 3">
    <name type="scientific">Plasmodium ovale curtisi</name>
    <dbReference type="NCBI Taxonomy" id="864141"/>
    <lineage>
        <taxon>Eukaryota</taxon>
        <taxon>Sar</taxon>
        <taxon>Alveolata</taxon>
        <taxon>Apicomplexa</taxon>
        <taxon>Aconoidasida</taxon>
        <taxon>Haemosporida</taxon>
        <taxon>Plasmodiidae</taxon>
        <taxon>Plasmodium</taxon>
        <taxon>Plasmodium (Plasmodium)</taxon>
    </lineage>
</organism>
<reference evidence="3" key="1">
    <citation type="submission" date="2016-05" db="EMBL/GenBank/DDBJ databases">
        <authorList>
            <person name="Naeem Raeece"/>
        </authorList>
    </citation>
    <scope>NUCLEOTIDE SEQUENCE [LARGE SCALE GENOMIC DNA]</scope>
</reference>
<feature type="non-terminal residue" evidence="2">
    <location>
        <position position="264"/>
    </location>
</feature>
<evidence type="ECO:0000313" key="3">
    <source>
        <dbReference type="Proteomes" id="UP000078546"/>
    </source>
</evidence>
<dbReference type="AlphaFoldDB" id="A0A1A8VMQ5"/>
<accession>A0A1A8VMQ5</accession>
<feature type="region of interest" description="Disordered" evidence="1">
    <location>
        <begin position="176"/>
        <end position="212"/>
    </location>
</feature>
<evidence type="ECO:0000256" key="1">
    <source>
        <dbReference type="SAM" id="MobiDB-lite"/>
    </source>
</evidence>
<name>A0A1A8VMQ5_PLAOA</name>
<feature type="compositionally biased region" description="Acidic residues" evidence="1">
    <location>
        <begin position="7"/>
        <end position="19"/>
    </location>
</feature>
<dbReference type="EMBL" id="FLQV01000111">
    <property type="protein sequence ID" value="SBS81609.1"/>
    <property type="molecule type" value="Genomic_DNA"/>
</dbReference>
<feature type="compositionally biased region" description="Basic and acidic residues" evidence="1">
    <location>
        <begin position="185"/>
        <end position="207"/>
    </location>
</feature>
<dbReference type="Proteomes" id="UP000078546">
    <property type="component" value="Unassembled WGS sequence"/>
</dbReference>